<dbReference type="InterPro" id="IPR051785">
    <property type="entry name" value="MMCE/EMCE_epimerase"/>
</dbReference>
<organism evidence="3 4">
    <name type="scientific">Nocardioides mangrovi</name>
    <dbReference type="NCBI Taxonomy" id="2874580"/>
    <lineage>
        <taxon>Bacteria</taxon>
        <taxon>Bacillati</taxon>
        <taxon>Actinomycetota</taxon>
        <taxon>Actinomycetes</taxon>
        <taxon>Propionibacteriales</taxon>
        <taxon>Nocardioidaceae</taxon>
        <taxon>Nocardioides</taxon>
    </lineage>
</organism>
<evidence type="ECO:0000313" key="3">
    <source>
        <dbReference type="EMBL" id="MBZ5739536.1"/>
    </source>
</evidence>
<dbReference type="SUPFAM" id="SSF54593">
    <property type="entry name" value="Glyoxalase/Bleomycin resistance protein/Dihydroxybiphenyl dioxygenase"/>
    <property type="match status" value="1"/>
</dbReference>
<dbReference type="RefSeq" id="WP_224123902.1">
    <property type="nucleotide sequence ID" value="NZ_JAIQZJ010000008.1"/>
</dbReference>
<name>A0ABS7UFR5_9ACTN</name>
<accession>A0ABS7UFR5</accession>
<dbReference type="EMBL" id="JAIQZJ010000008">
    <property type="protein sequence ID" value="MBZ5739536.1"/>
    <property type="molecule type" value="Genomic_DNA"/>
</dbReference>
<dbReference type="Pfam" id="PF00903">
    <property type="entry name" value="Glyoxalase"/>
    <property type="match status" value="1"/>
</dbReference>
<dbReference type="InterPro" id="IPR004360">
    <property type="entry name" value="Glyas_Fos-R_dOase_dom"/>
</dbReference>
<dbReference type="PANTHER" id="PTHR43048">
    <property type="entry name" value="METHYLMALONYL-COA EPIMERASE"/>
    <property type="match status" value="1"/>
</dbReference>
<feature type="domain" description="VOC" evidence="2">
    <location>
        <begin position="9"/>
        <end position="140"/>
    </location>
</feature>
<keyword evidence="1" id="KW-0479">Metal-binding</keyword>
<proteinExistence type="predicted"/>
<comment type="caution">
    <text evidence="3">The sequence shown here is derived from an EMBL/GenBank/DDBJ whole genome shotgun (WGS) entry which is preliminary data.</text>
</comment>
<protein>
    <submittedName>
        <fullName evidence="3">VOC family protein</fullName>
    </submittedName>
</protein>
<dbReference type="InterPro" id="IPR037523">
    <property type="entry name" value="VOC_core"/>
</dbReference>
<keyword evidence="4" id="KW-1185">Reference proteome</keyword>
<sequence length="141" mass="15554">MTTERQSLAFDHVGLNVADLEAATEWYCRTFALTPDKPFAIPGTDLRGIMLLHEPSGFRIELINRPNAKPGMLPTSAEDAALTLGYGHICLRVVDVRQEYTRLLEAGCSSRKEPMSSPRPGAVVSFVADPWGNLIEVINRD</sequence>
<dbReference type="Proteomes" id="UP000780875">
    <property type="component" value="Unassembled WGS sequence"/>
</dbReference>
<gene>
    <name evidence="3" type="ORF">K8U61_15285</name>
</gene>
<dbReference type="PANTHER" id="PTHR43048:SF3">
    <property type="entry name" value="METHYLMALONYL-COA EPIMERASE, MITOCHONDRIAL"/>
    <property type="match status" value="1"/>
</dbReference>
<evidence type="ECO:0000259" key="2">
    <source>
        <dbReference type="PROSITE" id="PS51819"/>
    </source>
</evidence>
<evidence type="ECO:0000256" key="1">
    <source>
        <dbReference type="ARBA" id="ARBA00022723"/>
    </source>
</evidence>
<evidence type="ECO:0000313" key="4">
    <source>
        <dbReference type="Proteomes" id="UP000780875"/>
    </source>
</evidence>
<dbReference type="PROSITE" id="PS51819">
    <property type="entry name" value="VOC"/>
    <property type="match status" value="1"/>
</dbReference>
<dbReference type="Gene3D" id="3.10.180.10">
    <property type="entry name" value="2,3-Dihydroxybiphenyl 1,2-Dioxygenase, domain 1"/>
    <property type="match status" value="1"/>
</dbReference>
<dbReference type="InterPro" id="IPR029068">
    <property type="entry name" value="Glyas_Bleomycin-R_OHBP_Dase"/>
</dbReference>
<reference evidence="3 4" key="1">
    <citation type="submission" date="2021-09" db="EMBL/GenBank/DDBJ databases">
        <title>Whole genome sequence of Nocardioides sp. GBK3QG-3.</title>
        <authorList>
            <person name="Tuo L."/>
        </authorList>
    </citation>
    <scope>NUCLEOTIDE SEQUENCE [LARGE SCALE GENOMIC DNA]</scope>
    <source>
        <strain evidence="3 4">GBK3QG-3</strain>
    </source>
</reference>